<gene>
    <name evidence="1" type="ORF">GCM10007418_14820</name>
</gene>
<accession>A0ABQ1PFK0</accession>
<proteinExistence type="predicted"/>
<evidence type="ECO:0008006" key="3">
    <source>
        <dbReference type="Google" id="ProtNLM"/>
    </source>
</evidence>
<name>A0ABQ1PFK0_9GAMM</name>
<dbReference type="PANTHER" id="PTHR38664">
    <property type="entry name" value="SLR0058 PROTEIN"/>
    <property type="match status" value="1"/>
</dbReference>
<evidence type="ECO:0000313" key="1">
    <source>
        <dbReference type="EMBL" id="GGC96340.1"/>
    </source>
</evidence>
<dbReference type="InterPro" id="IPR008769">
    <property type="entry name" value="PhaF_PhaI"/>
</dbReference>
<comment type="caution">
    <text evidence="1">The sequence shown here is derived from an EMBL/GenBank/DDBJ whole genome shotgun (WGS) entry which is preliminary data.</text>
</comment>
<dbReference type="EMBL" id="BMFF01000002">
    <property type="protein sequence ID" value="GGC96340.1"/>
    <property type="molecule type" value="Genomic_DNA"/>
</dbReference>
<evidence type="ECO:0000313" key="2">
    <source>
        <dbReference type="Proteomes" id="UP000638188"/>
    </source>
</evidence>
<protein>
    <recommendedName>
        <fullName evidence="3">Poly(Hydroxyalkanoate) granule-associated protein</fullName>
    </recommendedName>
</protein>
<organism evidence="1 2">
    <name type="scientific">Halopseudomonas salina</name>
    <dbReference type="NCBI Taxonomy" id="1323744"/>
    <lineage>
        <taxon>Bacteria</taxon>
        <taxon>Pseudomonadati</taxon>
        <taxon>Pseudomonadota</taxon>
        <taxon>Gammaproteobacteria</taxon>
        <taxon>Pseudomonadales</taxon>
        <taxon>Pseudomonadaceae</taxon>
        <taxon>Halopseudomonas</taxon>
    </lineage>
</organism>
<dbReference type="Pfam" id="PF05597">
    <property type="entry name" value="Phasin"/>
    <property type="match status" value="1"/>
</dbReference>
<reference evidence="2" key="1">
    <citation type="journal article" date="2019" name="Int. J. Syst. Evol. Microbiol.">
        <title>The Global Catalogue of Microorganisms (GCM) 10K type strain sequencing project: providing services to taxonomists for standard genome sequencing and annotation.</title>
        <authorList>
            <consortium name="The Broad Institute Genomics Platform"/>
            <consortium name="The Broad Institute Genome Sequencing Center for Infectious Disease"/>
            <person name="Wu L."/>
            <person name="Ma J."/>
        </authorList>
    </citation>
    <scope>NUCLEOTIDE SEQUENCE [LARGE SCALE GENOMIC DNA]</scope>
    <source>
        <strain evidence="2">CGMCC 1.12482</strain>
    </source>
</reference>
<keyword evidence="2" id="KW-1185">Reference proteome</keyword>
<dbReference type="PANTHER" id="PTHR38664:SF1">
    <property type="entry name" value="SLR0058 PROTEIN"/>
    <property type="match status" value="1"/>
</dbReference>
<dbReference type="Proteomes" id="UP000638188">
    <property type="component" value="Unassembled WGS sequence"/>
</dbReference>
<sequence length="142" mass="15753">MIMANAKTGNVLESGAHFFNEVVDGMKTQTRQFWLAGLGAYAKAGKDGMEYFKSLVAEGEVLEKQGKELISEQTDNANEKLAELKSRFEDVTGGRFQKVSSTLEERRADFLSRFGIPSSHEIEKLSAKLDEVSSSLKKTQAR</sequence>